<sequence length="76" mass="8420">MRTRIELRDLCDIPATRLPREPGTGSFGPGLLRYFTGADSASGPVGLRLHETVAPDAIFEFCGDTQLDEVRWTRGR</sequence>
<protein>
    <submittedName>
        <fullName evidence="1">Uncharacterized protein</fullName>
    </submittedName>
</protein>
<keyword evidence="2" id="KW-1185">Reference proteome</keyword>
<organism evidence="1 2">
    <name type="scientific">Phanerochaete sordida</name>
    <dbReference type="NCBI Taxonomy" id="48140"/>
    <lineage>
        <taxon>Eukaryota</taxon>
        <taxon>Fungi</taxon>
        <taxon>Dikarya</taxon>
        <taxon>Basidiomycota</taxon>
        <taxon>Agaricomycotina</taxon>
        <taxon>Agaricomycetes</taxon>
        <taxon>Polyporales</taxon>
        <taxon>Phanerochaetaceae</taxon>
        <taxon>Phanerochaete</taxon>
    </lineage>
</organism>
<dbReference type="AlphaFoldDB" id="A0A9P3GQC0"/>
<dbReference type="Proteomes" id="UP000703269">
    <property type="component" value="Unassembled WGS sequence"/>
</dbReference>
<proteinExistence type="predicted"/>
<accession>A0A9P3GQC0</accession>
<reference evidence="1 2" key="1">
    <citation type="submission" date="2021-08" db="EMBL/GenBank/DDBJ databases">
        <title>Draft Genome Sequence of Phanerochaete sordida strain YK-624.</title>
        <authorList>
            <person name="Mori T."/>
            <person name="Dohra H."/>
            <person name="Suzuki T."/>
            <person name="Kawagishi H."/>
            <person name="Hirai H."/>
        </authorList>
    </citation>
    <scope>NUCLEOTIDE SEQUENCE [LARGE SCALE GENOMIC DNA]</scope>
    <source>
        <strain evidence="1 2">YK-624</strain>
    </source>
</reference>
<evidence type="ECO:0000313" key="1">
    <source>
        <dbReference type="EMBL" id="GJE98926.1"/>
    </source>
</evidence>
<comment type="caution">
    <text evidence="1">The sequence shown here is derived from an EMBL/GenBank/DDBJ whole genome shotgun (WGS) entry which is preliminary data.</text>
</comment>
<evidence type="ECO:0000313" key="2">
    <source>
        <dbReference type="Proteomes" id="UP000703269"/>
    </source>
</evidence>
<dbReference type="EMBL" id="BPQB01000097">
    <property type="protein sequence ID" value="GJE98926.1"/>
    <property type="molecule type" value="Genomic_DNA"/>
</dbReference>
<gene>
    <name evidence="1" type="ORF">PsYK624_151630</name>
</gene>
<name>A0A9P3GQC0_9APHY</name>